<reference evidence="11 12" key="1">
    <citation type="submission" date="2024-11" db="EMBL/GenBank/DDBJ databases">
        <title>Adaptive evolution of stress response genes in parasites aligns with host niche diversity.</title>
        <authorList>
            <person name="Hahn C."/>
            <person name="Resl P."/>
        </authorList>
    </citation>
    <scope>NUCLEOTIDE SEQUENCE [LARGE SCALE GENOMIC DNA]</scope>
    <source>
        <strain evidence="11">EGGRZ-B1_66</strain>
        <tissue evidence="11">Body</tissue>
    </source>
</reference>
<evidence type="ECO:0000259" key="10">
    <source>
        <dbReference type="PROSITE" id="PS50089"/>
    </source>
</evidence>
<keyword evidence="6 8" id="KW-0863">Zinc-finger</keyword>
<name>A0ABD2PQQ4_9PLAT</name>
<dbReference type="InterPro" id="IPR043540">
    <property type="entry name" value="RING1/RING2"/>
</dbReference>
<comment type="catalytic activity">
    <reaction evidence="1">
        <text>S-ubiquitinyl-[E2 ubiquitin-conjugating enzyme]-L-cysteine + [acceptor protein]-L-lysine = [E2 ubiquitin-conjugating enzyme]-L-cysteine + N(6)-ubiquitinyl-[acceptor protein]-L-lysine.</text>
        <dbReference type="EC" id="2.3.2.27"/>
    </reaction>
</comment>
<feature type="compositionally biased region" description="Polar residues" evidence="9">
    <location>
        <begin position="135"/>
        <end position="150"/>
    </location>
</feature>
<dbReference type="AlphaFoldDB" id="A0ABD2PQQ4"/>
<feature type="region of interest" description="Disordered" evidence="9">
    <location>
        <begin position="135"/>
        <end position="193"/>
    </location>
</feature>
<dbReference type="EMBL" id="JBJKFK010003502">
    <property type="protein sequence ID" value="KAL3309833.1"/>
    <property type="molecule type" value="Genomic_DNA"/>
</dbReference>
<accession>A0ABD2PQQ4</accession>
<dbReference type="GO" id="GO:0008270">
    <property type="term" value="F:zinc ion binding"/>
    <property type="evidence" value="ECO:0007669"/>
    <property type="project" value="UniProtKB-KW"/>
</dbReference>
<dbReference type="InterPro" id="IPR001841">
    <property type="entry name" value="Znf_RING"/>
</dbReference>
<proteinExistence type="predicted"/>
<evidence type="ECO:0000256" key="2">
    <source>
        <dbReference type="ARBA" id="ARBA00004906"/>
    </source>
</evidence>
<dbReference type="InterPro" id="IPR017907">
    <property type="entry name" value="Znf_RING_CS"/>
</dbReference>
<keyword evidence="4" id="KW-0808">Transferase</keyword>
<keyword evidence="12" id="KW-1185">Reference proteome</keyword>
<dbReference type="PROSITE" id="PS50089">
    <property type="entry name" value="ZF_RING_2"/>
    <property type="match status" value="1"/>
</dbReference>
<dbReference type="PANTHER" id="PTHR46076:SF3">
    <property type="entry name" value="E3 UBIQUITIN-PROTEIN LIGASE RING1"/>
    <property type="match status" value="1"/>
</dbReference>
<evidence type="ECO:0000313" key="12">
    <source>
        <dbReference type="Proteomes" id="UP001626550"/>
    </source>
</evidence>
<comment type="caution">
    <text evidence="11">The sequence shown here is derived from an EMBL/GenBank/DDBJ whole genome shotgun (WGS) entry which is preliminary data.</text>
</comment>
<evidence type="ECO:0000256" key="6">
    <source>
        <dbReference type="ARBA" id="ARBA00022771"/>
    </source>
</evidence>
<keyword evidence="7" id="KW-0862">Zinc</keyword>
<dbReference type="GO" id="GO:0061630">
    <property type="term" value="F:ubiquitin protein ligase activity"/>
    <property type="evidence" value="ECO:0007669"/>
    <property type="project" value="UniProtKB-EC"/>
</dbReference>
<dbReference type="Gene3D" id="3.10.20.90">
    <property type="entry name" value="Phosphatidylinositol 3-kinase Catalytic Subunit, Chain A, domain 1"/>
    <property type="match status" value="1"/>
</dbReference>
<organism evidence="11 12">
    <name type="scientific">Cichlidogyrus casuarinus</name>
    <dbReference type="NCBI Taxonomy" id="1844966"/>
    <lineage>
        <taxon>Eukaryota</taxon>
        <taxon>Metazoa</taxon>
        <taxon>Spiralia</taxon>
        <taxon>Lophotrochozoa</taxon>
        <taxon>Platyhelminthes</taxon>
        <taxon>Monogenea</taxon>
        <taxon>Monopisthocotylea</taxon>
        <taxon>Dactylogyridea</taxon>
        <taxon>Ancyrocephalidae</taxon>
        <taxon>Cichlidogyrus</taxon>
    </lineage>
</organism>
<dbReference type="Gene3D" id="3.30.40.10">
    <property type="entry name" value="Zinc/RING finger domain, C3HC4 (zinc finger)"/>
    <property type="match status" value="1"/>
</dbReference>
<sequence length="304" mass="34327">MEALPTKNWELTLYELQRTAQMPITSDMEIGVCPRSLQSELMCPICLDILKNTMTTKECLHRFCSECIVTALRSGNKECPTCRKKLVSKRSLRPDPNFDSLICKIYPSREEFEAHQEKILARLNKHHMNAIITRNFNVNNSAPKTRSKSSAPADLSDGDHAPSKRHHSDSDSVDFPSACSTTEPQVSTSETNGTATIISEIELLLKRIPDKTTPLPDDTSTKYLKAPWIATVDHLCKYLEVRTTIREVNRNLSPSSHSGFSVHFHDEAKNTYTKLDNDITLETISKTFCNNQSSITLYYSECLP</sequence>
<evidence type="ECO:0000256" key="1">
    <source>
        <dbReference type="ARBA" id="ARBA00000900"/>
    </source>
</evidence>
<evidence type="ECO:0000256" key="9">
    <source>
        <dbReference type="SAM" id="MobiDB-lite"/>
    </source>
</evidence>
<gene>
    <name evidence="11" type="primary">RNF2</name>
    <name evidence="11" type="ORF">Ciccas_011613</name>
</gene>
<evidence type="ECO:0000256" key="5">
    <source>
        <dbReference type="ARBA" id="ARBA00022723"/>
    </source>
</evidence>
<evidence type="ECO:0000313" key="11">
    <source>
        <dbReference type="EMBL" id="KAL3309833.1"/>
    </source>
</evidence>
<evidence type="ECO:0000256" key="4">
    <source>
        <dbReference type="ARBA" id="ARBA00022679"/>
    </source>
</evidence>
<dbReference type="Proteomes" id="UP001626550">
    <property type="component" value="Unassembled WGS sequence"/>
</dbReference>
<dbReference type="SUPFAM" id="SSF57850">
    <property type="entry name" value="RING/U-box"/>
    <property type="match status" value="1"/>
</dbReference>
<evidence type="ECO:0000256" key="3">
    <source>
        <dbReference type="ARBA" id="ARBA00012483"/>
    </source>
</evidence>
<dbReference type="PANTHER" id="PTHR46076">
    <property type="entry name" value="E3 UBIQUITIN-PROTEIN LIGASE RING1 / RING 2 FAMILY MEMBER"/>
    <property type="match status" value="1"/>
</dbReference>
<evidence type="ECO:0000256" key="7">
    <source>
        <dbReference type="ARBA" id="ARBA00022833"/>
    </source>
</evidence>
<keyword evidence="5" id="KW-0479">Metal-binding</keyword>
<comment type="pathway">
    <text evidence="2">Protein modification; protein ubiquitination.</text>
</comment>
<protein>
    <recommendedName>
        <fullName evidence="3">RING-type E3 ubiquitin transferase</fullName>
        <ecNumber evidence="3">2.3.2.27</ecNumber>
    </recommendedName>
</protein>
<dbReference type="InterPro" id="IPR013083">
    <property type="entry name" value="Znf_RING/FYVE/PHD"/>
</dbReference>
<dbReference type="EC" id="2.3.2.27" evidence="3"/>
<dbReference type="SMART" id="SM00184">
    <property type="entry name" value="RING"/>
    <property type="match status" value="1"/>
</dbReference>
<feature type="domain" description="RING-type" evidence="10">
    <location>
        <begin position="43"/>
        <end position="83"/>
    </location>
</feature>
<evidence type="ECO:0000256" key="8">
    <source>
        <dbReference type="PROSITE-ProRule" id="PRU00175"/>
    </source>
</evidence>
<dbReference type="PROSITE" id="PS00518">
    <property type="entry name" value="ZF_RING_1"/>
    <property type="match status" value="1"/>
</dbReference>
<feature type="compositionally biased region" description="Polar residues" evidence="9">
    <location>
        <begin position="178"/>
        <end position="193"/>
    </location>
</feature>
<dbReference type="Pfam" id="PF13923">
    <property type="entry name" value="zf-C3HC4_2"/>
    <property type="match status" value="1"/>
</dbReference>